<dbReference type="PANTHER" id="PTHR42791:SF14">
    <property type="entry name" value="N-ACETYLTRANSFERASE DOMAIN-CONTAINING PROTEIN"/>
    <property type="match status" value="1"/>
</dbReference>
<dbReference type="EMBL" id="JBHFEH010000010">
    <property type="protein sequence ID" value="KAL2055865.1"/>
    <property type="molecule type" value="Genomic_DNA"/>
</dbReference>
<sequence length="155" mass="17735">MAIAVDICNDADFYRLFHIISDSFGEDQQYIDLIFPNHHEHAGRLRGAERLLQMKRNDPTNRFLKAIDTITGEVIDQAKWIVFADGKPKEIPLTGDFWETEDEKERAKFVYAAYLEPRRKAIRAANGSLIPLDILTIDPKHQRPGAGAKLMEWGV</sequence>
<evidence type="ECO:0008006" key="3">
    <source>
        <dbReference type="Google" id="ProtNLM"/>
    </source>
</evidence>
<gene>
    <name evidence="1" type="ORF">ABVK25_004109</name>
</gene>
<protein>
    <recommendedName>
        <fullName evidence="3">N-acetyltransferase domain-containing protein</fullName>
    </recommendedName>
</protein>
<evidence type="ECO:0000313" key="2">
    <source>
        <dbReference type="Proteomes" id="UP001590951"/>
    </source>
</evidence>
<dbReference type="Gene3D" id="3.40.630.30">
    <property type="match status" value="1"/>
</dbReference>
<reference evidence="1 2" key="1">
    <citation type="submission" date="2024-09" db="EMBL/GenBank/DDBJ databases">
        <title>Rethinking Asexuality: The Enigmatic Case of Functional Sexual Genes in Lepraria (Stereocaulaceae).</title>
        <authorList>
            <person name="Doellman M."/>
            <person name="Sun Y."/>
            <person name="Barcenas-Pena A."/>
            <person name="Lumbsch H.T."/>
            <person name="Grewe F."/>
        </authorList>
    </citation>
    <scope>NUCLEOTIDE SEQUENCE [LARGE SCALE GENOMIC DNA]</scope>
    <source>
        <strain evidence="1 2">Grewe 0041</strain>
    </source>
</reference>
<dbReference type="PANTHER" id="PTHR42791">
    <property type="entry name" value="GNAT FAMILY ACETYLTRANSFERASE"/>
    <property type="match status" value="1"/>
</dbReference>
<dbReference type="InterPro" id="IPR052523">
    <property type="entry name" value="Trichothecene_AcTrans"/>
</dbReference>
<accession>A0ABR4BDH1</accession>
<organism evidence="1 2">
    <name type="scientific">Lepraria finkii</name>
    <dbReference type="NCBI Taxonomy" id="1340010"/>
    <lineage>
        <taxon>Eukaryota</taxon>
        <taxon>Fungi</taxon>
        <taxon>Dikarya</taxon>
        <taxon>Ascomycota</taxon>
        <taxon>Pezizomycotina</taxon>
        <taxon>Lecanoromycetes</taxon>
        <taxon>OSLEUM clade</taxon>
        <taxon>Lecanoromycetidae</taxon>
        <taxon>Lecanorales</taxon>
        <taxon>Lecanorineae</taxon>
        <taxon>Stereocaulaceae</taxon>
        <taxon>Lepraria</taxon>
    </lineage>
</organism>
<comment type="caution">
    <text evidence="1">The sequence shown here is derived from an EMBL/GenBank/DDBJ whole genome shotgun (WGS) entry which is preliminary data.</text>
</comment>
<proteinExistence type="predicted"/>
<evidence type="ECO:0000313" key="1">
    <source>
        <dbReference type="EMBL" id="KAL2055865.1"/>
    </source>
</evidence>
<keyword evidence="2" id="KW-1185">Reference proteome</keyword>
<dbReference type="Proteomes" id="UP001590951">
    <property type="component" value="Unassembled WGS sequence"/>
</dbReference>
<name>A0ABR4BDH1_9LECA</name>